<dbReference type="AlphaFoldDB" id="A0A9N9JDG1"/>
<protein>
    <submittedName>
        <fullName evidence="1">7466_t:CDS:1</fullName>
    </submittedName>
</protein>
<sequence>QANLVAINEQIAVQIGNQALNEALGQPGTTIVKLRAVKDP</sequence>
<dbReference type="Proteomes" id="UP000789396">
    <property type="component" value="Unassembled WGS sequence"/>
</dbReference>
<gene>
    <name evidence="1" type="ORF">RFULGI_LOCUS15040</name>
</gene>
<dbReference type="EMBL" id="CAJVPZ010046303">
    <property type="protein sequence ID" value="CAG8770752.1"/>
    <property type="molecule type" value="Genomic_DNA"/>
</dbReference>
<organism evidence="1 2">
    <name type="scientific">Racocetra fulgida</name>
    <dbReference type="NCBI Taxonomy" id="60492"/>
    <lineage>
        <taxon>Eukaryota</taxon>
        <taxon>Fungi</taxon>
        <taxon>Fungi incertae sedis</taxon>
        <taxon>Mucoromycota</taxon>
        <taxon>Glomeromycotina</taxon>
        <taxon>Glomeromycetes</taxon>
        <taxon>Diversisporales</taxon>
        <taxon>Gigasporaceae</taxon>
        <taxon>Racocetra</taxon>
    </lineage>
</organism>
<evidence type="ECO:0000313" key="1">
    <source>
        <dbReference type="EMBL" id="CAG8770752.1"/>
    </source>
</evidence>
<dbReference type="OrthoDB" id="2426996at2759"/>
<evidence type="ECO:0000313" key="2">
    <source>
        <dbReference type="Proteomes" id="UP000789396"/>
    </source>
</evidence>
<proteinExistence type="predicted"/>
<comment type="caution">
    <text evidence="1">The sequence shown here is derived from an EMBL/GenBank/DDBJ whole genome shotgun (WGS) entry which is preliminary data.</text>
</comment>
<reference evidence="1" key="1">
    <citation type="submission" date="2021-06" db="EMBL/GenBank/DDBJ databases">
        <authorList>
            <person name="Kallberg Y."/>
            <person name="Tangrot J."/>
            <person name="Rosling A."/>
        </authorList>
    </citation>
    <scope>NUCLEOTIDE SEQUENCE</scope>
    <source>
        <strain evidence="1">IN212</strain>
    </source>
</reference>
<name>A0A9N9JDG1_9GLOM</name>
<keyword evidence="2" id="KW-1185">Reference proteome</keyword>
<accession>A0A9N9JDG1</accession>
<feature type="non-terminal residue" evidence="1">
    <location>
        <position position="1"/>
    </location>
</feature>